<evidence type="ECO:0000313" key="1">
    <source>
        <dbReference type="EMBL" id="GMF66368.1"/>
    </source>
</evidence>
<name>A0A9W7D9W6_9STRA</name>
<dbReference type="Proteomes" id="UP001165083">
    <property type="component" value="Unassembled WGS sequence"/>
</dbReference>
<keyword evidence="2" id="KW-1185">Reference proteome</keyword>
<evidence type="ECO:0000313" key="2">
    <source>
        <dbReference type="Proteomes" id="UP001165083"/>
    </source>
</evidence>
<accession>A0A9W7D9W6</accession>
<proteinExistence type="predicted"/>
<dbReference type="OrthoDB" id="102401at2759"/>
<reference evidence="1" key="1">
    <citation type="submission" date="2023-04" db="EMBL/GenBank/DDBJ databases">
        <title>Phytophthora lilii NBRC 32176.</title>
        <authorList>
            <person name="Ichikawa N."/>
            <person name="Sato H."/>
            <person name="Tonouchi N."/>
        </authorList>
    </citation>
    <scope>NUCLEOTIDE SEQUENCE</scope>
    <source>
        <strain evidence="1">NBRC 32176</strain>
    </source>
</reference>
<dbReference type="PANTHER" id="PTHR33206">
    <property type="entry name" value="PROTEIN CBG10425"/>
    <property type="match status" value="1"/>
</dbReference>
<comment type="caution">
    <text evidence="1">The sequence shown here is derived from an EMBL/GenBank/DDBJ whole genome shotgun (WGS) entry which is preliminary data.</text>
</comment>
<dbReference type="PANTHER" id="PTHR33206:SF1">
    <property type="entry name" value="DNA-DIRECTED DNA POLYMERASE"/>
    <property type="match status" value="1"/>
</dbReference>
<dbReference type="EMBL" id="BSXW01012619">
    <property type="protein sequence ID" value="GMF66368.1"/>
    <property type="molecule type" value="Genomic_DNA"/>
</dbReference>
<sequence>MRDYELDGLMSLGLTKKDIKPWRAKTGIQYRVKVRNETGRIVYISDLRSQKKQKLLAKHNSIPLSKLQKHLASNFERPTRSISTPPTTTPRFFPGPQTINTRKDAIDSMDDLRNVVLEQTLDIPTSSYMLKSVDAFKLTLYYRTHKLGSEEAVIPEVIRSNRHVINFPQPPQSTKCLFYCIAYHLIEGEKPSRQRLVAPTKAAVKQWLTYKGVAFDSLTFPKLYKSLPPVELYQLSDVEDCFKLNIEVYTFDEETQEYSRAIDSTKSYDSTMSILSHNSHAMYITDAERFVGKHGCSKCSMIFVTHEQLRDHKKNNCQAAYIKRFVKEPALFRPATNKMARMLEKYGVKDVEPYTDHYLVYDFEAILKPLDADKAKRLSFTNAHIPVSVSVHDSLTNETKCFVNDSPKQLLINMFTHACKAQADRRSGADISHCDRDEETLAAFCGTISLIGFNSGRYDLNLIKDDLFAALMHVGGYEGIKRRGRKTKQQEKREMGVNAILSGSGYMCLDAGGFKMLDISKYVAAGTSLRQYLKAYLGKCQCPDKIKCVCQMSKGHFPYEYLKSFGMLDKPGLPPRSAFNSSLRSSKISDKAWKRVQWVWKHHEMKTLRDLLICTTTSM</sequence>
<organism evidence="1 2">
    <name type="scientific">Phytophthora lilii</name>
    <dbReference type="NCBI Taxonomy" id="2077276"/>
    <lineage>
        <taxon>Eukaryota</taxon>
        <taxon>Sar</taxon>
        <taxon>Stramenopiles</taxon>
        <taxon>Oomycota</taxon>
        <taxon>Peronosporomycetes</taxon>
        <taxon>Peronosporales</taxon>
        <taxon>Peronosporaceae</taxon>
        <taxon>Phytophthora</taxon>
    </lineage>
</organism>
<gene>
    <name evidence="1" type="ORF">Plil01_001882900</name>
</gene>
<dbReference type="AlphaFoldDB" id="A0A9W7D9W6"/>
<protein>
    <submittedName>
        <fullName evidence="1">Unnamed protein product</fullName>
    </submittedName>
</protein>